<name>A0A0G0T0Z6_9BACT</name>
<comment type="caution">
    <text evidence="2">The sequence shown here is derived from an EMBL/GenBank/DDBJ whole genome shotgun (WGS) entry which is preliminary data.</text>
</comment>
<proteinExistence type="predicted"/>
<sequence length="105" mass="11738">MKTAITLVIVAMISISSPVSAEMLSQEPIVGAATDRLDKQVLMNCYGEKLTPEIKKNFGKYSAEVTVTTKRSFPFSAPRDAIDRFYVLGYSVNKIEIFERGKEKK</sequence>
<evidence type="ECO:0000313" key="2">
    <source>
        <dbReference type="EMBL" id="KKR31532.1"/>
    </source>
</evidence>
<accession>A0A0G0T0Z6</accession>
<feature type="signal peptide" evidence="1">
    <location>
        <begin position="1"/>
        <end position="21"/>
    </location>
</feature>
<dbReference type="AlphaFoldDB" id="A0A0G0T0Z6"/>
<organism evidence="2 3">
    <name type="scientific">Candidatus Falkowbacteria bacterium GW2011_GWF2_39_8</name>
    <dbReference type="NCBI Taxonomy" id="1618642"/>
    <lineage>
        <taxon>Bacteria</taxon>
        <taxon>Candidatus Falkowiibacteriota</taxon>
    </lineage>
</organism>
<feature type="chain" id="PRO_5002534408" evidence="1">
    <location>
        <begin position="22"/>
        <end position="105"/>
    </location>
</feature>
<protein>
    <submittedName>
        <fullName evidence="2">Uncharacterized protein</fullName>
    </submittedName>
</protein>
<evidence type="ECO:0000313" key="3">
    <source>
        <dbReference type="Proteomes" id="UP000034137"/>
    </source>
</evidence>
<evidence type="ECO:0000256" key="1">
    <source>
        <dbReference type="SAM" id="SignalP"/>
    </source>
</evidence>
<keyword evidence="1" id="KW-0732">Signal</keyword>
<gene>
    <name evidence="2" type="ORF">UT64_C0057G0002</name>
</gene>
<dbReference type="EMBL" id="LBXO01000057">
    <property type="protein sequence ID" value="KKR31532.1"/>
    <property type="molecule type" value="Genomic_DNA"/>
</dbReference>
<dbReference type="Proteomes" id="UP000034137">
    <property type="component" value="Unassembled WGS sequence"/>
</dbReference>
<reference evidence="2 3" key="1">
    <citation type="journal article" date="2015" name="Nature">
        <title>rRNA introns, odd ribosomes, and small enigmatic genomes across a large radiation of phyla.</title>
        <authorList>
            <person name="Brown C.T."/>
            <person name="Hug L.A."/>
            <person name="Thomas B.C."/>
            <person name="Sharon I."/>
            <person name="Castelle C.J."/>
            <person name="Singh A."/>
            <person name="Wilkins M.J."/>
            <person name="Williams K.H."/>
            <person name="Banfield J.F."/>
        </authorList>
    </citation>
    <scope>NUCLEOTIDE SEQUENCE [LARGE SCALE GENOMIC DNA]</scope>
</reference>